<dbReference type="PANTHER" id="PTHR10545">
    <property type="entry name" value="DIAMINE N-ACETYLTRANSFERASE"/>
    <property type="match status" value="1"/>
</dbReference>
<keyword evidence="5" id="KW-1185">Reference proteome</keyword>
<dbReference type="Pfam" id="PF00583">
    <property type="entry name" value="Acetyltransf_1"/>
    <property type="match status" value="1"/>
</dbReference>
<proteinExistence type="predicted"/>
<sequence>MVAAQEKPQGTVKVRYVEEKDREDWVRLWRKFIATYANPHLSGNVEKANFDRFLDPSVKLWSAVAVFTHDSDGSEQVIGFTDFLSHPSTWQVDDKMYLNDLFVDDDFRVGGVGRKLIEFVYAEADKMGTPHVYWNTDHFNHRAQLLYTKMAYVTDKRIYRRHGF</sequence>
<evidence type="ECO:0000256" key="2">
    <source>
        <dbReference type="ARBA" id="ARBA00023315"/>
    </source>
</evidence>
<dbReference type="AlphaFoldDB" id="A0AAV5RVQ5"/>
<dbReference type="PANTHER" id="PTHR10545:SF29">
    <property type="entry name" value="GH14572P-RELATED"/>
    <property type="match status" value="1"/>
</dbReference>
<feature type="domain" description="N-acetyltransferase" evidence="3">
    <location>
        <begin position="12"/>
        <end position="164"/>
    </location>
</feature>
<evidence type="ECO:0000256" key="1">
    <source>
        <dbReference type="ARBA" id="ARBA00022679"/>
    </source>
</evidence>
<comment type="caution">
    <text evidence="4">The sequence shown here is derived from an EMBL/GenBank/DDBJ whole genome shotgun (WGS) entry which is preliminary data.</text>
</comment>
<dbReference type="PROSITE" id="PS51186">
    <property type="entry name" value="GNAT"/>
    <property type="match status" value="1"/>
</dbReference>
<reference evidence="4 5" key="1">
    <citation type="journal article" date="2023" name="Elife">
        <title>Identification of key yeast species and microbe-microbe interactions impacting larval growth of Drosophila in the wild.</title>
        <authorList>
            <person name="Mure A."/>
            <person name="Sugiura Y."/>
            <person name="Maeda R."/>
            <person name="Honda K."/>
            <person name="Sakurai N."/>
            <person name="Takahashi Y."/>
            <person name="Watada M."/>
            <person name="Katoh T."/>
            <person name="Gotoh A."/>
            <person name="Gotoh Y."/>
            <person name="Taniguchi I."/>
            <person name="Nakamura K."/>
            <person name="Hayashi T."/>
            <person name="Katayama T."/>
            <person name="Uemura T."/>
            <person name="Hattori Y."/>
        </authorList>
    </citation>
    <scope>NUCLEOTIDE SEQUENCE [LARGE SCALE GENOMIC DNA]</scope>
    <source>
        <strain evidence="4 5">KH-74</strain>
    </source>
</reference>
<keyword evidence="2" id="KW-0012">Acyltransferase</keyword>
<evidence type="ECO:0000313" key="4">
    <source>
        <dbReference type="EMBL" id="GMM55490.1"/>
    </source>
</evidence>
<gene>
    <name evidence="4" type="ORF">DAKH74_021060</name>
</gene>
<dbReference type="GO" id="GO:0008080">
    <property type="term" value="F:N-acetyltransferase activity"/>
    <property type="evidence" value="ECO:0007669"/>
    <property type="project" value="TreeGrafter"/>
</dbReference>
<dbReference type="EMBL" id="BTGD01000005">
    <property type="protein sequence ID" value="GMM55490.1"/>
    <property type="molecule type" value="Genomic_DNA"/>
</dbReference>
<protein>
    <submittedName>
        <fullName evidence="4">D-amino-acid N-acetyltransferase</fullName>
    </submittedName>
</protein>
<dbReference type="SUPFAM" id="SSF55729">
    <property type="entry name" value="Acyl-CoA N-acyltransferases (Nat)"/>
    <property type="match status" value="1"/>
</dbReference>
<accession>A0AAV5RVQ5</accession>
<keyword evidence="1" id="KW-0808">Transferase</keyword>
<evidence type="ECO:0000259" key="3">
    <source>
        <dbReference type="PROSITE" id="PS51186"/>
    </source>
</evidence>
<dbReference type="InterPro" id="IPR016181">
    <property type="entry name" value="Acyl_CoA_acyltransferase"/>
</dbReference>
<name>A0AAV5RVQ5_MAUHU</name>
<dbReference type="CDD" id="cd04301">
    <property type="entry name" value="NAT_SF"/>
    <property type="match status" value="1"/>
</dbReference>
<dbReference type="InterPro" id="IPR051016">
    <property type="entry name" value="Diverse_Substrate_AcTransf"/>
</dbReference>
<evidence type="ECO:0000313" key="5">
    <source>
        <dbReference type="Proteomes" id="UP001377567"/>
    </source>
</evidence>
<organism evidence="4 5">
    <name type="scientific">Maudiozyma humilis</name>
    <name type="common">Sour dough yeast</name>
    <name type="synonym">Kazachstania humilis</name>
    <dbReference type="NCBI Taxonomy" id="51915"/>
    <lineage>
        <taxon>Eukaryota</taxon>
        <taxon>Fungi</taxon>
        <taxon>Dikarya</taxon>
        <taxon>Ascomycota</taxon>
        <taxon>Saccharomycotina</taxon>
        <taxon>Saccharomycetes</taxon>
        <taxon>Saccharomycetales</taxon>
        <taxon>Saccharomycetaceae</taxon>
        <taxon>Maudiozyma</taxon>
    </lineage>
</organism>
<dbReference type="Proteomes" id="UP001377567">
    <property type="component" value="Unassembled WGS sequence"/>
</dbReference>
<dbReference type="GO" id="GO:0005737">
    <property type="term" value="C:cytoplasm"/>
    <property type="evidence" value="ECO:0007669"/>
    <property type="project" value="TreeGrafter"/>
</dbReference>
<dbReference type="InterPro" id="IPR000182">
    <property type="entry name" value="GNAT_dom"/>
</dbReference>
<dbReference type="Gene3D" id="3.40.630.30">
    <property type="match status" value="1"/>
</dbReference>